<evidence type="ECO:0000313" key="2">
    <source>
        <dbReference type="Proteomes" id="UP000288805"/>
    </source>
</evidence>
<proteinExistence type="predicted"/>
<dbReference type="EMBL" id="QGNW01001847">
    <property type="protein sequence ID" value="RVW29352.1"/>
    <property type="molecule type" value="Genomic_DNA"/>
</dbReference>
<reference evidence="1 2" key="1">
    <citation type="journal article" date="2018" name="PLoS Genet.">
        <title>Population sequencing reveals clonal diversity and ancestral inbreeding in the grapevine cultivar Chardonnay.</title>
        <authorList>
            <person name="Roach M.J."/>
            <person name="Johnson D.L."/>
            <person name="Bohlmann J."/>
            <person name="van Vuuren H.J."/>
            <person name="Jones S.J."/>
            <person name="Pretorius I.S."/>
            <person name="Schmidt S.A."/>
            <person name="Borneman A.R."/>
        </authorList>
    </citation>
    <scope>NUCLEOTIDE SEQUENCE [LARGE SCALE GENOMIC DNA]</scope>
    <source>
        <strain evidence="2">cv. Chardonnay</strain>
        <tissue evidence="1">Leaf</tissue>
    </source>
</reference>
<name>A0A438D1R9_VITVI</name>
<sequence>MTLKKWKGSKALWLENLKLRISDLKETDMLDCKPVDSPMDRAH</sequence>
<dbReference type="Proteomes" id="UP000288805">
    <property type="component" value="Unassembled WGS sequence"/>
</dbReference>
<accession>A0A438D1R9</accession>
<gene>
    <name evidence="1" type="ORF">CK203_115369</name>
</gene>
<protein>
    <submittedName>
        <fullName evidence="1">Uncharacterized protein</fullName>
    </submittedName>
</protein>
<organism evidence="1 2">
    <name type="scientific">Vitis vinifera</name>
    <name type="common">Grape</name>
    <dbReference type="NCBI Taxonomy" id="29760"/>
    <lineage>
        <taxon>Eukaryota</taxon>
        <taxon>Viridiplantae</taxon>
        <taxon>Streptophyta</taxon>
        <taxon>Embryophyta</taxon>
        <taxon>Tracheophyta</taxon>
        <taxon>Spermatophyta</taxon>
        <taxon>Magnoliopsida</taxon>
        <taxon>eudicotyledons</taxon>
        <taxon>Gunneridae</taxon>
        <taxon>Pentapetalae</taxon>
        <taxon>rosids</taxon>
        <taxon>Vitales</taxon>
        <taxon>Vitaceae</taxon>
        <taxon>Viteae</taxon>
        <taxon>Vitis</taxon>
    </lineage>
</organism>
<evidence type="ECO:0000313" key="1">
    <source>
        <dbReference type="EMBL" id="RVW29352.1"/>
    </source>
</evidence>
<comment type="caution">
    <text evidence="1">The sequence shown here is derived from an EMBL/GenBank/DDBJ whole genome shotgun (WGS) entry which is preliminary data.</text>
</comment>
<dbReference type="AlphaFoldDB" id="A0A438D1R9"/>